<evidence type="ECO:0000313" key="1">
    <source>
        <dbReference type="EMBL" id="KAA0876672.1"/>
    </source>
</evidence>
<proteinExistence type="predicted"/>
<dbReference type="PANTHER" id="PTHR47623:SF1">
    <property type="entry name" value="OS09G0287300 PROTEIN"/>
    <property type="match status" value="1"/>
</dbReference>
<gene>
    <name evidence="1" type="ORF">E1H14_02240</name>
</gene>
<dbReference type="CDD" id="cd07067">
    <property type="entry name" value="HP_PGM_like"/>
    <property type="match status" value="1"/>
</dbReference>
<dbReference type="AlphaFoldDB" id="A0A5A9W7G8"/>
<evidence type="ECO:0000313" key="2">
    <source>
        <dbReference type="Proteomes" id="UP000325302"/>
    </source>
</evidence>
<dbReference type="Proteomes" id="UP000325302">
    <property type="component" value="Unassembled WGS sequence"/>
</dbReference>
<dbReference type="Pfam" id="PF00300">
    <property type="entry name" value="His_Phos_1"/>
    <property type="match status" value="1"/>
</dbReference>
<protein>
    <submittedName>
        <fullName evidence="1">Histidine phosphatase family protein</fullName>
    </submittedName>
</protein>
<accession>A0A5A9W7G8</accession>
<dbReference type="InterPro" id="IPR029033">
    <property type="entry name" value="His_PPase_superfam"/>
</dbReference>
<dbReference type="EMBL" id="SMRS01000001">
    <property type="protein sequence ID" value="KAA0876672.1"/>
    <property type="molecule type" value="Genomic_DNA"/>
</dbReference>
<dbReference type="SUPFAM" id="SSF53254">
    <property type="entry name" value="Phosphoglycerate mutase-like"/>
    <property type="match status" value="1"/>
</dbReference>
<dbReference type="InterPro" id="IPR013078">
    <property type="entry name" value="His_Pase_superF_clade-1"/>
</dbReference>
<organism evidence="1 2">
    <name type="scientific">Nitrincola tapanii</name>
    <dbReference type="NCBI Taxonomy" id="1708751"/>
    <lineage>
        <taxon>Bacteria</taxon>
        <taxon>Pseudomonadati</taxon>
        <taxon>Pseudomonadota</taxon>
        <taxon>Gammaproteobacteria</taxon>
        <taxon>Oceanospirillales</taxon>
        <taxon>Oceanospirillaceae</taxon>
        <taxon>Nitrincola</taxon>
    </lineage>
</organism>
<sequence length="164" mass="18456">MRQLILVRHAKSSWKDPDLADFDRPLNRRGRQNLPAMCERVLQAGLFPDQLIYSPARRTLLTAQALIGVLDLQPTQSRAEKSLYECSGQHLLQFLSEQPDSSHSLMLVGHNPGLQELAEILLKERLEAFPTSAVLALQLPLNHWAEISSASASIQLFDYPKLHP</sequence>
<dbReference type="OrthoDB" id="9810154at2"/>
<comment type="caution">
    <text evidence="1">The sequence shown here is derived from an EMBL/GenBank/DDBJ whole genome shotgun (WGS) entry which is preliminary data.</text>
</comment>
<name>A0A5A9W7G8_9GAMM</name>
<keyword evidence="2" id="KW-1185">Reference proteome</keyword>
<dbReference type="Gene3D" id="3.40.50.1240">
    <property type="entry name" value="Phosphoglycerate mutase-like"/>
    <property type="match status" value="1"/>
</dbReference>
<dbReference type="PANTHER" id="PTHR47623">
    <property type="entry name" value="OS09G0287300 PROTEIN"/>
    <property type="match status" value="1"/>
</dbReference>
<reference evidence="1 2" key="1">
    <citation type="submission" date="2019-03" db="EMBL/GenBank/DDBJ databases">
        <title>Nitrincola sp. nov. isolated from an Indian soda lake.</title>
        <authorList>
            <person name="Joshi A."/>
            <person name="Thite S.V."/>
            <person name="Joseph N."/>
            <person name="Dhotre D."/>
            <person name="Moorthy M."/>
            <person name="Shouche Y.S."/>
        </authorList>
    </citation>
    <scope>NUCLEOTIDE SEQUENCE [LARGE SCALE GENOMIC DNA]</scope>
    <source>
        <strain evidence="1 2">MEB193</strain>
    </source>
</reference>